<dbReference type="GO" id="GO:0006730">
    <property type="term" value="P:one-carbon metabolic process"/>
    <property type="evidence" value="ECO:0007669"/>
    <property type="project" value="UniProtKB-KW"/>
</dbReference>
<dbReference type="Pfam" id="PF05221">
    <property type="entry name" value="AdoHcyase"/>
    <property type="match status" value="1"/>
</dbReference>
<dbReference type="GO" id="GO:0005829">
    <property type="term" value="C:cytosol"/>
    <property type="evidence" value="ECO:0007669"/>
    <property type="project" value="TreeGrafter"/>
</dbReference>
<dbReference type="Pfam" id="PF00670">
    <property type="entry name" value="AdoHcyase_NAD"/>
    <property type="match status" value="1"/>
</dbReference>
<feature type="domain" description="S-adenosyl-L-homocysteine hydrolase NAD binding" evidence="5">
    <location>
        <begin position="268"/>
        <end position="435"/>
    </location>
</feature>
<keyword evidence="4" id="KW-0520">NAD</keyword>
<evidence type="ECO:0000256" key="4">
    <source>
        <dbReference type="ARBA" id="ARBA00023027"/>
    </source>
</evidence>
<dbReference type="GO" id="GO:0033353">
    <property type="term" value="P:S-adenosylmethionine cycle"/>
    <property type="evidence" value="ECO:0007669"/>
    <property type="project" value="TreeGrafter"/>
</dbReference>
<dbReference type="EMBL" id="LLVT01000001">
    <property type="protein sequence ID" value="KSW13330.1"/>
    <property type="molecule type" value="Genomic_DNA"/>
</dbReference>
<gene>
    <name evidence="6" type="ORF">APY09_02975</name>
</gene>
<dbReference type="Gene3D" id="3.40.50.720">
    <property type="entry name" value="NAD(P)-binding Rossmann-like Domain"/>
    <property type="match status" value="1"/>
</dbReference>
<evidence type="ECO:0000256" key="1">
    <source>
        <dbReference type="ARBA" id="ARBA00001911"/>
    </source>
</evidence>
<evidence type="ECO:0000256" key="3">
    <source>
        <dbReference type="ARBA" id="ARBA00022563"/>
    </source>
</evidence>
<evidence type="ECO:0000313" key="6">
    <source>
        <dbReference type="EMBL" id="KSW13330.1"/>
    </source>
</evidence>
<comment type="caution">
    <text evidence="6">The sequence shown here is derived from an EMBL/GenBank/DDBJ whole genome shotgun (WGS) entry which is preliminary data.</text>
</comment>
<sequence>MTPALDPLAAQLLLRAYARATNMLIAGRSFATDDPALATLLRSFGAHVRPIAEAEGTPASPPVVFALEEDAAPTPGAITGLAPGGTFHAVIAPDGRTITGPGDEGRIEWARTHMPVTEAAARALAPLVAGRSVGLSLVLEPKTAALALMLSEAGARISVFGWASETREDVAARLREAGIPVFADSRASREREWELAREFLAQRSEFLLDDGSHLIRLAHDTQRCPGVLDALVGAAEETTSGLRPLRSFDLRIPVLASNDARSKTLFDNAYGTGQSCWTTILDLIDPRGVGAPVAGMSVVVIGYGDVGRGCARFGAALGARVTVVELDPVRALQASMDGFAVASLEQAAASAGMLISATGERATIPLSALEAAPGGAIVTVAGGVDGEVSIDEAVAASWVMAESGDPHVQTLTSPSGKTLRILERGEGINYTAGEGNPIEIMDMSFGVQLASLRELLTREGELSPGLHDLPREADDAVAAAALGALSLS</sequence>
<comment type="similarity">
    <text evidence="2">Belongs to the adenosylhomocysteinase family.</text>
</comment>
<dbReference type="PANTHER" id="PTHR23420">
    <property type="entry name" value="ADENOSYLHOMOCYSTEINASE"/>
    <property type="match status" value="1"/>
</dbReference>
<reference evidence="6 7" key="1">
    <citation type="submission" date="2015-10" db="EMBL/GenBank/DDBJ databases">
        <title>Draft Genome of Actinomyces odontolyticus subsp. actinosynbacter strain XH001.</title>
        <authorList>
            <person name="Mclean J.S."/>
            <person name="He X."/>
        </authorList>
    </citation>
    <scope>NUCLEOTIDE SEQUENCE [LARGE SCALE GENOMIC DNA]</scope>
    <source>
        <strain evidence="6 7">XH001</strain>
    </source>
</reference>
<accession>A0A0V8RZI2</accession>
<organism evidence="6 7">
    <name type="scientific">Schaalia odontolytica</name>
    <dbReference type="NCBI Taxonomy" id="1660"/>
    <lineage>
        <taxon>Bacteria</taxon>
        <taxon>Bacillati</taxon>
        <taxon>Actinomycetota</taxon>
        <taxon>Actinomycetes</taxon>
        <taxon>Actinomycetales</taxon>
        <taxon>Actinomycetaceae</taxon>
        <taxon>Schaalia</taxon>
    </lineage>
</organism>
<comment type="cofactor">
    <cofactor evidence="1">
        <name>NAD(+)</name>
        <dbReference type="ChEBI" id="CHEBI:57540"/>
    </cofactor>
</comment>
<proteinExistence type="inferred from homology"/>
<dbReference type="PANTHER" id="PTHR23420:SF0">
    <property type="entry name" value="ADENOSYLHOMOCYSTEINASE"/>
    <property type="match status" value="1"/>
</dbReference>
<evidence type="ECO:0000259" key="5">
    <source>
        <dbReference type="SMART" id="SM00997"/>
    </source>
</evidence>
<dbReference type="InterPro" id="IPR000043">
    <property type="entry name" value="Adenosylhomocysteinase-like"/>
</dbReference>
<dbReference type="NCBIfam" id="NF004005">
    <property type="entry name" value="PRK05476.2-3"/>
    <property type="match status" value="1"/>
</dbReference>
<dbReference type="Gene3D" id="3.40.50.1480">
    <property type="entry name" value="Adenosylhomocysteinase-like"/>
    <property type="match status" value="1"/>
</dbReference>
<keyword evidence="3" id="KW-0554">One-carbon metabolism</keyword>
<evidence type="ECO:0000256" key="2">
    <source>
        <dbReference type="ARBA" id="ARBA00007122"/>
    </source>
</evidence>
<dbReference type="SUPFAM" id="SSF52283">
    <property type="entry name" value="Formate/glycerate dehydrogenase catalytic domain-like"/>
    <property type="match status" value="1"/>
</dbReference>
<dbReference type="InterPro" id="IPR015878">
    <property type="entry name" value="Ado_hCys_hydrolase_NAD-bd"/>
</dbReference>
<dbReference type="GO" id="GO:0004013">
    <property type="term" value="F:adenosylhomocysteinase activity"/>
    <property type="evidence" value="ECO:0007669"/>
    <property type="project" value="TreeGrafter"/>
</dbReference>
<evidence type="ECO:0000313" key="7">
    <source>
        <dbReference type="Proteomes" id="UP000054686"/>
    </source>
</evidence>
<dbReference type="InterPro" id="IPR036291">
    <property type="entry name" value="NAD(P)-bd_dom_sf"/>
</dbReference>
<name>A0A0V8RZI2_9ACTO</name>
<protein>
    <submittedName>
        <fullName evidence="6">S-adenosyl-L-homocysteine hydrolase</fullName>
    </submittedName>
</protein>
<keyword evidence="6" id="KW-0378">Hydrolase</keyword>
<dbReference type="SMART" id="SM00997">
    <property type="entry name" value="AdoHcyase_NAD"/>
    <property type="match status" value="1"/>
</dbReference>
<dbReference type="Proteomes" id="UP000054686">
    <property type="component" value="Unassembled WGS sequence"/>
</dbReference>
<dbReference type="AlphaFoldDB" id="A0A0V8RZI2"/>
<dbReference type="OrthoDB" id="9802717at2"/>
<dbReference type="InterPro" id="IPR042172">
    <property type="entry name" value="Adenosylhomocyst_ase-like_sf"/>
</dbReference>
<dbReference type="SUPFAM" id="SSF51735">
    <property type="entry name" value="NAD(P)-binding Rossmann-fold domains"/>
    <property type="match status" value="1"/>
</dbReference>
<dbReference type="RefSeq" id="WP_060566101.1">
    <property type="nucleotide sequence ID" value="NZ_CP040006.1"/>
</dbReference>
<dbReference type="SMART" id="SM00996">
    <property type="entry name" value="AdoHcyase"/>
    <property type="match status" value="1"/>
</dbReference>